<protein>
    <submittedName>
        <fullName evidence="2">Uncharacterized protein</fullName>
    </submittedName>
</protein>
<dbReference type="AlphaFoldDB" id="A0A370KFF7"/>
<dbReference type="Proteomes" id="UP000254939">
    <property type="component" value="Unassembled WGS sequence"/>
</dbReference>
<accession>A0A370KFF7</accession>
<name>A0A370KFF7_9HYPH</name>
<evidence type="ECO:0000256" key="1">
    <source>
        <dbReference type="SAM" id="MobiDB-lite"/>
    </source>
</evidence>
<evidence type="ECO:0000313" key="3">
    <source>
        <dbReference type="Proteomes" id="UP000254939"/>
    </source>
</evidence>
<comment type="caution">
    <text evidence="2">The sequence shown here is derived from an EMBL/GenBank/DDBJ whole genome shotgun (WGS) entry which is preliminary data.</text>
</comment>
<feature type="region of interest" description="Disordered" evidence="1">
    <location>
        <begin position="1"/>
        <end position="20"/>
    </location>
</feature>
<gene>
    <name evidence="2" type="ORF">B5K06_30540</name>
</gene>
<feature type="compositionally biased region" description="Polar residues" evidence="1">
    <location>
        <begin position="1"/>
        <end position="14"/>
    </location>
</feature>
<dbReference type="EMBL" id="NAAC01000044">
    <property type="protein sequence ID" value="RDJ03145.1"/>
    <property type="molecule type" value="Genomic_DNA"/>
</dbReference>
<sequence length="124" mass="13501">MEASTKPASSNISDSRFAESVLETDNEAMRGYRTAVEEIFVEDQMWQANENGRVTLAQVRDDIELVRREIDHLKARPAAVAERAATVVRSQAEWADAAAHAQLGNYPWAKLSGALAGAFLAPGS</sequence>
<reference evidence="2 3" key="1">
    <citation type="submission" date="2017-03" db="EMBL/GenBank/DDBJ databases">
        <title>Genome analysis of Rhizobial strains effectives or ineffectives for nitrogen fixation isolated from bean seeds.</title>
        <authorList>
            <person name="Peralta H."/>
            <person name="Aguilar-Vera A."/>
            <person name="Mora Y."/>
            <person name="Vargas-Lagunas C."/>
            <person name="Girard L."/>
            <person name="Mora J."/>
        </authorList>
    </citation>
    <scope>NUCLEOTIDE SEQUENCE [LARGE SCALE GENOMIC DNA]</scope>
    <source>
        <strain evidence="2 3">CCGM3</strain>
    </source>
</reference>
<dbReference type="RefSeq" id="WP_019280194.1">
    <property type="nucleotide sequence ID" value="NZ_KZ857269.1"/>
</dbReference>
<evidence type="ECO:0000313" key="2">
    <source>
        <dbReference type="EMBL" id="RDJ03145.1"/>
    </source>
</evidence>
<proteinExistence type="predicted"/>
<organism evidence="2 3">
    <name type="scientific">Rhizobium grahamii</name>
    <dbReference type="NCBI Taxonomy" id="1120045"/>
    <lineage>
        <taxon>Bacteria</taxon>
        <taxon>Pseudomonadati</taxon>
        <taxon>Pseudomonadota</taxon>
        <taxon>Alphaproteobacteria</taxon>
        <taxon>Hyphomicrobiales</taxon>
        <taxon>Rhizobiaceae</taxon>
        <taxon>Rhizobium/Agrobacterium group</taxon>
        <taxon>Rhizobium</taxon>
    </lineage>
</organism>